<sequence>MTDYVDGQVTSQVTDYMTDYVSDYVPGYTGVSDYPLNHQEAGPGPGVGAGTATGRHRAPDQFFSTPLVPPDSGWDPAEELAFMLQDAMQEADRPKTPTAREEFPTSRDEMPVTEPAPGSPLDNLREITAELPPLRRLRSDVPRGHRKVRRRGQLKSIRTVSQVIAAVAAVIASAVSFFGGMVSYDPLRIVAIARMETGVASWWPLLVYGPWLVASLSVLRAALHQRRAVHSWCVVLLFSSIAMLLCVLQAPRTIVDISAAALPGLASLACFQQLVRQITLTRPPRRPAPRHRLPRATPAEPPTAGKPTATRKPGSPSPTPRKTPTTTPRTSGTTH</sequence>
<feature type="region of interest" description="Disordered" evidence="1">
    <location>
        <begin position="90"/>
        <end position="123"/>
    </location>
</feature>
<name>A0A918XZZ8_9ACTN</name>
<evidence type="ECO:0000313" key="4">
    <source>
        <dbReference type="Proteomes" id="UP000608955"/>
    </source>
</evidence>
<reference evidence="3" key="1">
    <citation type="journal article" date="2014" name="Int. J. Syst. Evol. Microbiol.">
        <title>Complete genome sequence of Corynebacterium casei LMG S-19264T (=DSM 44701T), isolated from a smear-ripened cheese.</title>
        <authorList>
            <consortium name="US DOE Joint Genome Institute (JGI-PGF)"/>
            <person name="Walter F."/>
            <person name="Albersmeier A."/>
            <person name="Kalinowski J."/>
            <person name="Ruckert C."/>
        </authorList>
    </citation>
    <scope>NUCLEOTIDE SEQUENCE</scope>
    <source>
        <strain evidence="3">JCM 4654</strain>
    </source>
</reference>
<gene>
    <name evidence="3" type="ORF">GCM10010508_06210</name>
</gene>
<evidence type="ECO:0000256" key="2">
    <source>
        <dbReference type="SAM" id="Phobius"/>
    </source>
</evidence>
<keyword evidence="2" id="KW-0472">Membrane</keyword>
<evidence type="ECO:0000313" key="3">
    <source>
        <dbReference type="EMBL" id="GHD84841.1"/>
    </source>
</evidence>
<feature type="transmembrane region" description="Helical" evidence="2">
    <location>
        <begin position="229"/>
        <end position="251"/>
    </location>
</feature>
<feature type="region of interest" description="Disordered" evidence="1">
    <location>
        <begin position="281"/>
        <end position="335"/>
    </location>
</feature>
<dbReference type="Proteomes" id="UP000608955">
    <property type="component" value="Unassembled WGS sequence"/>
</dbReference>
<feature type="transmembrane region" description="Helical" evidence="2">
    <location>
        <begin position="159"/>
        <end position="182"/>
    </location>
</feature>
<evidence type="ECO:0000256" key="1">
    <source>
        <dbReference type="SAM" id="MobiDB-lite"/>
    </source>
</evidence>
<feature type="compositionally biased region" description="Basic residues" evidence="1">
    <location>
        <begin position="283"/>
        <end position="294"/>
    </location>
</feature>
<dbReference type="EMBL" id="BMVF01000002">
    <property type="protein sequence ID" value="GHD84841.1"/>
    <property type="molecule type" value="Genomic_DNA"/>
</dbReference>
<dbReference type="AlphaFoldDB" id="A0A918XZZ8"/>
<dbReference type="Pfam" id="PF10935">
    <property type="entry name" value="DUF2637"/>
    <property type="match status" value="1"/>
</dbReference>
<evidence type="ECO:0008006" key="5">
    <source>
        <dbReference type="Google" id="ProtNLM"/>
    </source>
</evidence>
<comment type="caution">
    <text evidence="3">The sequence shown here is derived from an EMBL/GenBank/DDBJ whole genome shotgun (WGS) entry which is preliminary data.</text>
</comment>
<feature type="transmembrane region" description="Helical" evidence="2">
    <location>
        <begin position="202"/>
        <end position="222"/>
    </location>
</feature>
<reference evidence="3" key="2">
    <citation type="submission" date="2020-09" db="EMBL/GenBank/DDBJ databases">
        <authorList>
            <person name="Sun Q."/>
            <person name="Ohkuma M."/>
        </authorList>
    </citation>
    <scope>NUCLEOTIDE SEQUENCE</scope>
    <source>
        <strain evidence="3">JCM 4654</strain>
    </source>
</reference>
<dbReference type="InterPro" id="IPR021235">
    <property type="entry name" value="DUF2637"/>
</dbReference>
<keyword evidence="4" id="KW-1185">Reference proteome</keyword>
<keyword evidence="2" id="KW-0812">Transmembrane</keyword>
<proteinExistence type="predicted"/>
<protein>
    <recommendedName>
        <fullName evidence="5">Integral membrane protein</fullName>
    </recommendedName>
</protein>
<feature type="compositionally biased region" description="Low complexity" evidence="1">
    <location>
        <begin position="322"/>
        <end position="335"/>
    </location>
</feature>
<accession>A0A918XZZ8</accession>
<organism evidence="3 4">
    <name type="scientific">Streptomyces naganishii JCM 4654</name>
    <dbReference type="NCBI Taxonomy" id="1306179"/>
    <lineage>
        <taxon>Bacteria</taxon>
        <taxon>Bacillati</taxon>
        <taxon>Actinomycetota</taxon>
        <taxon>Actinomycetes</taxon>
        <taxon>Kitasatosporales</taxon>
        <taxon>Streptomycetaceae</taxon>
        <taxon>Streptomyces</taxon>
    </lineage>
</organism>
<feature type="compositionally biased region" description="Basic and acidic residues" evidence="1">
    <location>
        <begin position="90"/>
        <end position="110"/>
    </location>
</feature>
<keyword evidence="2" id="KW-1133">Transmembrane helix</keyword>